<feature type="transmembrane region" description="Helical" evidence="1">
    <location>
        <begin position="43"/>
        <end position="63"/>
    </location>
</feature>
<evidence type="ECO:0000256" key="1">
    <source>
        <dbReference type="SAM" id="Phobius"/>
    </source>
</evidence>
<organism evidence="2 3">
    <name type="scientific">Massilia antarctica</name>
    <dbReference type="NCBI Taxonomy" id="2765360"/>
    <lineage>
        <taxon>Bacteria</taxon>
        <taxon>Pseudomonadati</taxon>
        <taxon>Pseudomonadota</taxon>
        <taxon>Betaproteobacteria</taxon>
        <taxon>Burkholderiales</taxon>
        <taxon>Oxalobacteraceae</taxon>
        <taxon>Telluria group</taxon>
        <taxon>Massilia</taxon>
    </lineage>
</organism>
<reference evidence="2 3" key="1">
    <citation type="submission" date="2020-11" db="EMBL/GenBank/DDBJ databases">
        <authorList>
            <person name="Sun Q."/>
        </authorList>
    </citation>
    <scope>NUCLEOTIDE SEQUENCE [LARGE SCALE GENOMIC DNA]</scope>
    <source>
        <strain evidence="2 3">P8398</strain>
    </source>
</reference>
<dbReference type="RefSeq" id="WP_206088293.1">
    <property type="nucleotide sequence ID" value="NZ_CP065053.1"/>
</dbReference>
<gene>
    <name evidence="2" type="ORF">IV454_24765</name>
</gene>
<name>A0AA48WBZ9_9BURK</name>
<proteinExistence type="predicted"/>
<accession>A0AA48WBZ9</accession>
<evidence type="ECO:0000313" key="3">
    <source>
        <dbReference type="Proteomes" id="UP000662888"/>
    </source>
</evidence>
<dbReference type="Proteomes" id="UP000662888">
    <property type="component" value="Chromosome"/>
</dbReference>
<protein>
    <submittedName>
        <fullName evidence="2">Uncharacterized protein</fullName>
    </submittedName>
</protein>
<sequence>MHEKIIGRRYLRELFGAIGIYALILTAAIVSGRALPEGPVRTLVLASPVIGIALAAWAIVRHMRRVDEFIRQSTLENLAIAAALTAGLTLTYGFLETAGFPRLSMFTIWPLMGASWLVTGLVRGYSFK</sequence>
<keyword evidence="3" id="KW-1185">Reference proteome</keyword>
<keyword evidence="1" id="KW-1133">Transmembrane helix</keyword>
<keyword evidence="1" id="KW-0472">Membrane</keyword>
<dbReference type="EMBL" id="CP065053">
    <property type="protein sequence ID" value="QPI48699.1"/>
    <property type="molecule type" value="Genomic_DNA"/>
</dbReference>
<keyword evidence="1" id="KW-0812">Transmembrane</keyword>
<feature type="transmembrane region" description="Helical" evidence="1">
    <location>
        <begin position="107"/>
        <end position="125"/>
    </location>
</feature>
<evidence type="ECO:0000313" key="2">
    <source>
        <dbReference type="EMBL" id="QPI48699.1"/>
    </source>
</evidence>
<feature type="transmembrane region" description="Helical" evidence="1">
    <location>
        <begin position="75"/>
        <end position="95"/>
    </location>
</feature>
<feature type="transmembrane region" description="Helical" evidence="1">
    <location>
        <begin position="12"/>
        <end position="31"/>
    </location>
</feature>